<evidence type="ECO:0000313" key="1">
    <source>
        <dbReference type="EMBL" id="EST42888.1"/>
    </source>
</evidence>
<sequence length="147" mass="16582">MLYPFLRTRLKPLQQQTPPRTTARTLKLARTSHIMMNTGDVRSCLLSAETGISKLPQNPLGWFTSTYMSFPELRNEKHVGSWQMKIVEILLLRGTSQSKKTSACKGILIVNASFYTQLQFFTSISMKIESEETEVVPVKQASNGSIL</sequence>
<dbReference type="VEuPathDB" id="GiardiaDB:SS50377_24005"/>
<reference evidence="1" key="1">
    <citation type="journal article" date="2014" name="PLoS Genet.">
        <title>The Genome of Spironucleus salmonicida Highlights a Fish Pathogen Adapted to Fluctuating Environments.</title>
        <authorList>
            <person name="Xu F."/>
            <person name="Jerlstrom-Hultqvist J."/>
            <person name="Einarsson E."/>
            <person name="Astvaldsson A."/>
            <person name="Svard S.G."/>
            <person name="Andersson J.O."/>
        </authorList>
    </citation>
    <scope>NUCLEOTIDE SEQUENCE</scope>
</reference>
<gene>
    <name evidence="1" type="ORF">SS50377_17420</name>
</gene>
<protein>
    <submittedName>
        <fullName evidence="1">Uncharacterized protein</fullName>
    </submittedName>
</protein>
<accession>V6LF39</accession>
<proteinExistence type="predicted"/>
<name>V6LF39_9EUKA</name>
<organism evidence="1">
    <name type="scientific">Spironucleus salmonicida</name>
    <dbReference type="NCBI Taxonomy" id="348837"/>
    <lineage>
        <taxon>Eukaryota</taxon>
        <taxon>Metamonada</taxon>
        <taxon>Diplomonadida</taxon>
        <taxon>Hexamitidae</taxon>
        <taxon>Hexamitinae</taxon>
        <taxon>Spironucleus</taxon>
    </lineage>
</organism>
<dbReference type="AlphaFoldDB" id="V6LF39"/>
<dbReference type="EMBL" id="KI546151">
    <property type="protein sequence ID" value="EST42888.1"/>
    <property type="molecule type" value="Genomic_DNA"/>
</dbReference>